<comment type="caution">
    <text evidence="1">The sequence shown here is derived from an EMBL/GenBank/DDBJ whole genome shotgun (WGS) entry which is preliminary data.</text>
</comment>
<dbReference type="InterPro" id="IPR050870">
    <property type="entry name" value="FAST_kinase"/>
</dbReference>
<dbReference type="EMBL" id="JALLKP010000001">
    <property type="protein sequence ID" value="KAK2198317.1"/>
    <property type="molecule type" value="Genomic_DNA"/>
</dbReference>
<evidence type="ECO:0000313" key="2">
    <source>
        <dbReference type="Proteomes" id="UP001214638"/>
    </source>
</evidence>
<dbReference type="RefSeq" id="XP_067805159.1">
    <property type="nucleotide sequence ID" value="XM_067946368.1"/>
</dbReference>
<protein>
    <recommendedName>
        <fullName evidence="3">RAP domain-containing protein</fullName>
    </recommendedName>
</protein>
<accession>A0AAD9PPG5</accession>
<dbReference type="Proteomes" id="UP001214638">
    <property type="component" value="Unassembled WGS sequence"/>
</dbReference>
<dbReference type="GO" id="GO:0000963">
    <property type="term" value="P:mitochondrial RNA processing"/>
    <property type="evidence" value="ECO:0007669"/>
    <property type="project" value="TreeGrafter"/>
</dbReference>
<dbReference type="AlphaFoldDB" id="A0AAD9PPG5"/>
<proteinExistence type="predicted"/>
<organism evidence="1 2">
    <name type="scientific">Babesia duncani</name>
    <dbReference type="NCBI Taxonomy" id="323732"/>
    <lineage>
        <taxon>Eukaryota</taxon>
        <taxon>Sar</taxon>
        <taxon>Alveolata</taxon>
        <taxon>Apicomplexa</taxon>
        <taxon>Aconoidasida</taxon>
        <taxon>Piroplasmida</taxon>
        <taxon>Babesiidae</taxon>
        <taxon>Babesia</taxon>
    </lineage>
</organism>
<dbReference type="GO" id="GO:0035770">
    <property type="term" value="C:ribonucleoprotein granule"/>
    <property type="evidence" value="ECO:0007669"/>
    <property type="project" value="TreeGrafter"/>
</dbReference>
<dbReference type="GeneID" id="94335626"/>
<dbReference type="GO" id="GO:0003723">
    <property type="term" value="F:RNA binding"/>
    <property type="evidence" value="ECO:0007669"/>
    <property type="project" value="TreeGrafter"/>
</dbReference>
<evidence type="ECO:0000313" key="1">
    <source>
        <dbReference type="EMBL" id="KAK2198317.1"/>
    </source>
</evidence>
<dbReference type="GO" id="GO:0005759">
    <property type="term" value="C:mitochondrial matrix"/>
    <property type="evidence" value="ECO:0007669"/>
    <property type="project" value="TreeGrafter"/>
</dbReference>
<reference evidence="1" key="1">
    <citation type="journal article" date="2023" name="Nat. Microbiol.">
        <title>Babesia duncani multi-omics identifies virulence factors and drug targets.</title>
        <authorList>
            <person name="Singh P."/>
            <person name="Lonardi S."/>
            <person name="Liang Q."/>
            <person name="Vydyam P."/>
            <person name="Khabirova E."/>
            <person name="Fang T."/>
            <person name="Gihaz S."/>
            <person name="Thekkiniath J."/>
            <person name="Munshi M."/>
            <person name="Abel S."/>
            <person name="Ciampossin L."/>
            <person name="Batugedara G."/>
            <person name="Gupta M."/>
            <person name="Lu X.M."/>
            <person name="Lenz T."/>
            <person name="Chakravarty S."/>
            <person name="Cornillot E."/>
            <person name="Hu Y."/>
            <person name="Ma W."/>
            <person name="Gonzalez L.M."/>
            <person name="Sanchez S."/>
            <person name="Estrada K."/>
            <person name="Sanchez-Flores A."/>
            <person name="Montero E."/>
            <person name="Harb O.S."/>
            <person name="Le Roch K.G."/>
            <person name="Mamoun C.B."/>
        </authorList>
    </citation>
    <scope>NUCLEOTIDE SEQUENCE</scope>
    <source>
        <strain evidence="1">WA1</strain>
    </source>
</reference>
<keyword evidence="2" id="KW-1185">Reference proteome</keyword>
<dbReference type="PANTHER" id="PTHR21228">
    <property type="entry name" value="FAST LEU-RICH DOMAIN-CONTAINING"/>
    <property type="match status" value="1"/>
</dbReference>
<evidence type="ECO:0008006" key="3">
    <source>
        <dbReference type="Google" id="ProtNLM"/>
    </source>
</evidence>
<name>A0AAD9PPG5_9APIC</name>
<dbReference type="GO" id="GO:0044528">
    <property type="term" value="P:regulation of mitochondrial mRNA stability"/>
    <property type="evidence" value="ECO:0007669"/>
    <property type="project" value="TreeGrafter"/>
</dbReference>
<dbReference type="PANTHER" id="PTHR21228:SF40">
    <property type="entry name" value="LD45607P"/>
    <property type="match status" value="1"/>
</dbReference>
<gene>
    <name evidence="1" type="ORF">BdWA1_001328</name>
</gene>
<sequence length="678" mass="77426">MYIYKLLQCIEYNHKISFSRRRFGALSTRTCNLDSNYESQVFYPPLENSESFQDSCNPDLKESLKECYNVDDVCKVYVSFKESLGPFSLLYVLSRIAHVSTRKRQKLVEPFLFDANEYCAVSLDQRIGTVNIMHMDVRVGNLYTRILSKLDYLSITQLAYLYRIGLHIRGYHNELIKAEAEGRLIVEMPNLSNIDLCRIACTFAIASSNTEFLKTASQVIISRLKSMEPIQRLFVFQTMAGLRFCSNYFLQEAAGKVLDSFTFTGPSLVKILACYAARPKSASPQFFQKLLNECLSLDLSTTLSGTEACDLIYVTSKYSDGCHLILAQLHDTVIKNIPKYSPRNLAMLIWAVGNSRYDSLEMIEALENGAMACVENMTPSQLTLVAHGLSLVTDICGKFLERIQSDIIKHIGHFNGLDLSMLAFAYAKLGAGSVEMHQCIQKEILKHRRDLPADCLVRILYAYAQIGACESTFTHLQMHVLERLHQFHPRDLCTVLWSYAVMEFYDYEFFKTVLEFVNAQDLKCHLLYPALAITTAVEPKLLNAVTVRLMNHTKDAFWDWQMTESERFKAHVEKSGQRILKGLRNLYGDSLEVKVNANICNFMIDFIFSIRDEKYAMVLHHEYNTFGPNNRPMGHSLLKARYLKKQGFKVVHVLEDCFRECDLAASGILLSRCISKAI</sequence>
<dbReference type="KEGG" id="bdw:94335626"/>